<dbReference type="AlphaFoldDB" id="A0A7W2FMR4"/>
<reference evidence="2 3" key="1">
    <citation type="submission" date="2020-07" db="EMBL/GenBank/DDBJ databases">
        <title>Vibrio marinisediminis sp. nov., isolated from marine sediment.</title>
        <authorList>
            <person name="Ji X."/>
        </authorList>
    </citation>
    <scope>NUCLEOTIDE SEQUENCE [LARGE SCALE GENOMIC DNA]</scope>
    <source>
        <strain evidence="2 3">404</strain>
    </source>
</reference>
<organism evidence="2 3">
    <name type="scientific">Vibrio marinisediminis</name>
    <dbReference type="NCBI Taxonomy" id="2758441"/>
    <lineage>
        <taxon>Bacteria</taxon>
        <taxon>Pseudomonadati</taxon>
        <taxon>Pseudomonadota</taxon>
        <taxon>Gammaproteobacteria</taxon>
        <taxon>Vibrionales</taxon>
        <taxon>Vibrionaceae</taxon>
        <taxon>Vibrio</taxon>
    </lineage>
</organism>
<name>A0A7W2FMR4_9VIBR</name>
<protein>
    <submittedName>
        <fullName evidence="2">Uncharacterized protein</fullName>
    </submittedName>
</protein>
<dbReference type="Proteomes" id="UP000571701">
    <property type="component" value="Unassembled WGS sequence"/>
</dbReference>
<feature type="region of interest" description="Disordered" evidence="1">
    <location>
        <begin position="712"/>
        <end position="736"/>
    </location>
</feature>
<comment type="caution">
    <text evidence="2">The sequence shown here is derived from an EMBL/GenBank/DDBJ whole genome shotgun (WGS) entry which is preliminary data.</text>
</comment>
<accession>A0A7W2FMR4</accession>
<dbReference type="InterPro" id="IPR027417">
    <property type="entry name" value="P-loop_NTPase"/>
</dbReference>
<evidence type="ECO:0000313" key="2">
    <source>
        <dbReference type="EMBL" id="MBA5760949.1"/>
    </source>
</evidence>
<keyword evidence="3" id="KW-1185">Reference proteome</keyword>
<sequence length="845" mass="96106">MIHSSIERSLWFEYKGDRKEITESELNTLTEPLVILGEAGMGKSFLLNRLSEHAEYQFCTARKLIRSCKPSMILGNARVLVIDALDEVSSQKDGAAVDSILQKLQEIGCPSFILSCRVADWQSATAINSINEDYSKKPIELHLMPFNHYDIQSFLSLSLGEAQSQNVVQHFNDLGLGQLLGNPQTLELISKVARSGDLPNSKGELFERAIDVLWCEHNDTRAQAQLDKETTIKAAGAAFASLILTGNEALTRKAAANIEEGELSFTDIRTLPNAEALNDVISARLFKSNGVDRFTYIHRSIGEYLGAKWLAQHSNTGTNKRRFLSLFYCDGLVPASLRGIHAWLAQDSTLKPLIIENDPMGFIEYGDADVLTVNEARILLAALQKLAIEDPHFRDWKRYSTKGLIHDEIFEEIKQLIVSSNTVFGLRKLLLEAFIKSKKSNQLTDNLKRIVLDKKDIFSIRSTALEVIIESKCQVNLSAILNTLLKFDDADSLRLIMEAFQHLNFESIEDKFIVDTVISYAGKEQSVLGVLYSVERTLPEHRISNILDLFTNSLTKLGKWHDRSGDHELTDFSHHLILRNLQSTSVSPERVWAWLNPLHGSQCCNLKELSSFIDDKKEIRLAIQKWVLLDSPLEQSIRERNYLIAGSLPILMPQEQDLILLLSFLDKGDQRWKELLQLYNHNDEHGANLRQAALPFAEDSIEDLEWLDNLPKPQIPSWQSRQEENQRKRQEKIASQHAVHRQQYHTKISKIRGGNYQDIVYPAMAYLKLFDDVGQKSLAHERIAEWLGYELSDAAFEGFEAYFTKKPFFPTFHEIIKIREESKKYNAEYIIIVAVTERVRKGGGI</sequence>
<dbReference type="EMBL" id="JACFYF010000001">
    <property type="protein sequence ID" value="MBA5760949.1"/>
    <property type="molecule type" value="Genomic_DNA"/>
</dbReference>
<dbReference type="RefSeq" id="WP_182105727.1">
    <property type="nucleotide sequence ID" value="NZ_JACFYF010000001.1"/>
</dbReference>
<dbReference type="SUPFAM" id="SSF52540">
    <property type="entry name" value="P-loop containing nucleoside triphosphate hydrolases"/>
    <property type="match status" value="1"/>
</dbReference>
<gene>
    <name evidence="2" type="ORF">H2O73_01240</name>
</gene>
<feature type="compositionally biased region" description="Basic and acidic residues" evidence="1">
    <location>
        <begin position="721"/>
        <end position="734"/>
    </location>
</feature>
<evidence type="ECO:0000256" key="1">
    <source>
        <dbReference type="SAM" id="MobiDB-lite"/>
    </source>
</evidence>
<evidence type="ECO:0000313" key="3">
    <source>
        <dbReference type="Proteomes" id="UP000571701"/>
    </source>
</evidence>
<proteinExistence type="predicted"/>